<evidence type="ECO:0000256" key="1">
    <source>
        <dbReference type="SAM" id="MobiDB-lite"/>
    </source>
</evidence>
<name>A0A1H1AW39_9EURY</name>
<dbReference type="Proteomes" id="UP000199289">
    <property type="component" value="Unassembled WGS sequence"/>
</dbReference>
<evidence type="ECO:0000313" key="2">
    <source>
        <dbReference type="EMBL" id="SDQ43897.1"/>
    </source>
</evidence>
<protein>
    <submittedName>
        <fullName evidence="2">Uncharacterized protein</fullName>
    </submittedName>
</protein>
<proteinExistence type="predicted"/>
<sequence>MFEGITQARKRDGNPSENRPKEVEEAIPPIPELGYNQGLPLVGDDYDDYPQGDSLLQPTAGDKLRELADNELINTEEDLADEIGTNADRIGKAVKLHGIQLPDEGSFDIEVSRETISLPFEEDIPLENLREPVFEDARILHHLYVDCGMGTNEIADYLTKELKATLDGPKRVWNVKPAEVRQALIEVGFIDGERSKGTTKTVEEDDLQFGGPTVTIEEPRRKAR</sequence>
<dbReference type="EMBL" id="FNKQ01000002">
    <property type="protein sequence ID" value="SDQ43897.1"/>
    <property type="molecule type" value="Genomic_DNA"/>
</dbReference>
<organism evidence="2 3">
    <name type="scientific">Halopelagius longus</name>
    <dbReference type="NCBI Taxonomy" id="1236180"/>
    <lineage>
        <taxon>Archaea</taxon>
        <taxon>Methanobacteriati</taxon>
        <taxon>Methanobacteriota</taxon>
        <taxon>Stenosarchaea group</taxon>
        <taxon>Halobacteria</taxon>
        <taxon>Halobacteriales</taxon>
        <taxon>Haloferacaceae</taxon>
    </lineage>
</organism>
<gene>
    <name evidence="2" type="ORF">SAMN05216278_1517</name>
</gene>
<dbReference type="OrthoDB" id="384008at2157"/>
<dbReference type="AlphaFoldDB" id="A0A1H1AW39"/>
<feature type="region of interest" description="Disordered" evidence="1">
    <location>
        <begin position="1"/>
        <end position="49"/>
    </location>
</feature>
<reference evidence="3" key="1">
    <citation type="submission" date="2016-10" db="EMBL/GenBank/DDBJ databases">
        <authorList>
            <person name="Varghese N."/>
            <person name="Submissions S."/>
        </authorList>
    </citation>
    <scope>NUCLEOTIDE SEQUENCE [LARGE SCALE GENOMIC DNA]</scope>
    <source>
        <strain evidence="3">CGMCC 1.12397</strain>
    </source>
</reference>
<evidence type="ECO:0000313" key="3">
    <source>
        <dbReference type="Proteomes" id="UP000199289"/>
    </source>
</evidence>
<accession>A0A1H1AW39</accession>
<dbReference type="RefSeq" id="WP_139172781.1">
    <property type="nucleotide sequence ID" value="NZ_FNKQ01000002.1"/>
</dbReference>
<feature type="compositionally biased region" description="Basic and acidic residues" evidence="1">
    <location>
        <begin position="9"/>
        <end position="24"/>
    </location>
</feature>